<dbReference type="PANTHER" id="PTHR47197:SF3">
    <property type="entry name" value="DIHYDRO-HEME D1 DEHYDROGENASE"/>
    <property type="match status" value="1"/>
</dbReference>
<dbReference type="InterPro" id="IPR011044">
    <property type="entry name" value="Quino_amine_DH_bsu"/>
</dbReference>
<dbReference type="PANTHER" id="PTHR47197">
    <property type="entry name" value="PROTEIN NIRF"/>
    <property type="match status" value="1"/>
</dbReference>
<dbReference type="OrthoDB" id="5345984at2"/>
<dbReference type="InterPro" id="IPR015943">
    <property type="entry name" value="WD40/YVTN_repeat-like_dom_sf"/>
</dbReference>
<evidence type="ECO:0000313" key="2">
    <source>
        <dbReference type="Proteomes" id="UP000277007"/>
    </source>
</evidence>
<proteinExistence type="predicted"/>
<dbReference type="Proteomes" id="UP000277007">
    <property type="component" value="Unassembled WGS sequence"/>
</dbReference>
<dbReference type="NCBIfam" id="TIGR03907">
    <property type="entry name" value="QH_beta"/>
    <property type="match status" value="1"/>
</dbReference>
<protein>
    <submittedName>
        <fullName evidence="1">Quinohemoprotein amine dehydrogenase subunit beta</fullName>
    </submittedName>
</protein>
<dbReference type="SUPFAM" id="SSF50969">
    <property type="entry name" value="YVTN repeat-like/Quinoprotein amine dehydrogenase"/>
    <property type="match status" value="1"/>
</dbReference>
<dbReference type="Gene3D" id="2.130.10.10">
    <property type="entry name" value="YVTN repeat-like/Quinoprotein amine dehydrogenase"/>
    <property type="match status" value="1"/>
</dbReference>
<name>A0A431VAT7_9PROT</name>
<sequence length="384" mass="41098">MNASIIRLGIRRLVRQSPAIRRLAVALCGVGLLATGPLATAPASAKEYLVTGVKPNGLVVIDPAARKVDKIHRIPGGGVAPGTIVPSPDGKIAYVITNHLDSVSGIDLDSGKEVFRANFSSGTERVKAMFGMDISPDGKELFVFQAPVRLLPGEYKVEDTRIAVFRTADGVGAKAVRTFPAPRRVAVLAFSKDGGTLWALGWDLYAMDPKTGAIRDTHKLLNWTRDNFGPPDILDVWPQFEQAAVFSTPYFTSRTDLPPTDPSAFKTGMLTLDLASGTVATKEFEDTSAVIFSSVVNPAKRGEAFSVYTQLSKIDAAGGALVKRVDLPHTYYSINIAGDGKEVYVGGTACDIGVYHPDSLDRIGQIEIPGCPDQGVASLRMVKR</sequence>
<evidence type="ECO:0000313" key="1">
    <source>
        <dbReference type="EMBL" id="RTR15084.1"/>
    </source>
</evidence>
<keyword evidence="2" id="KW-1185">Reference proteome</keyword>
<accession>A0A431VAT7</accession>
<comment type="caution">
    <text evidence="1">The sequence shown here is derived from an EMBL/GenBank/DDBJ whole genome shotgun (WGS) entry which is preliminary data.</text>
</comment>
<dbReference type="AlphaFoldDB" id="A0A431VAT7"/>
<dbReference type="EMBL" id="RXMA01000035">
    <property type="protein sequence ID" value="RTR15084.1"/>
    <property type="molecule type" value="Genomic_DNA"/>
</dbReference>
<reference evidence="1 2" key="1">
    <citation type="submission" date="2018-12" db="EMBL/GenBank/DDBJ databases">
        <authorList>
            <person name="Yang Y."/>
        </authorList>
    </citation>
    <scope>NUCLEOTIDE SEQUENCE [LARGE SCALE GENOMIC DNA]</scope>
    <source>
        <strain evidence="1 2">L-25-5w-1</strain>
    </source>
</reference>
<dbReference type="RefSeq" id="WP_126619953.1">
    <property type="nucleotide sequence ID" value="NZ_JBHUCY010000063.1"/>
</dbReference>
<organism evidence="1 2">
    <name type="scientific">Azospirillum griseum</name>
    <dbReference type="NCBI Taxonomy" id="2496639"/>
    <lineage>
        <taxon>Bacteria</taxon>
        <taxon>Pseudomonadati</taxon>
        <taxon>Pseudomonadota</taxon>
        <taxon>Alphaproteobacteria</taxon>
        <taxon>Rhodospirillales</taxon>
        <taxon>Azospirillaceae</taxon>
        <taxon>Azospirillum</taxon>
    </lineage>
</organism>
<dbReference type="InterPro" id="IPR051200">
    <property type="entry name" value="Host-pathogen_enzymatic-act"/>
</dbReference>
<dbReference type="InterPro" id="IPR023879">
    <property type="entry name" value="QH-AmDH_bsu"/>
</dbReference>
<gene>
    <name evidence="1" type="primary">peaD</name>
    <name evidence="1" type="ORF">EJ903_23220</name>
</gene>